<dbReference type="Proteomes" id="UP000732193">
    <property type="component" value="Unassembled WGS sequence"/>
</dbReference>
<dbReference type="SUPFAM" id="SSF53448">
    <property type="entry name" value="Nucleotide-diphospho-sugar transferases"/>
    <property type="match status" value="1"/>
</dbReference>
<dbReference type="PANTHER" id="PTHR43179:SF7">
    <property type="entry name" value="RHAMNOSYLTRANSFERASE WBBL"/>
    <property type="match status" value="1"/>
</dbReference>
<dbReference type="Pfam" id="PF00535">
    <property type="entry name" value="Glycos_transf_2"/>
    <property type="match status" value="1"/>
</dbReference>
<keyword evidence="3" id="KW-1185">Reference proteome</keyword>
<accession>A0AAE2VV33</accession>
<sequence>MADVTPKVLAPPSVLVVLLNYRTADMTLRAAAAALADMPEGGELVIIDNASGDGSAGVLANAIAQRGWDAQNRVRLILSDVNGGFGAGNNLGFKAGMSDGRRPDYFYVLNSDAFPDHGCLPALIKHLETTPKAGMAGSHVRGEDDLPHTTAFRFPSIAGEFEGAARTGPFTRLLKSSIVAPDLPQTPTQVDWVAGASVLMRAAMLDDIGIFDETFFLYFEETDLCKRAAVAGWECWYLPQVGVVHIGSVSTGMKEWRRIPDYWFASRRHYFVKNHSRAYAAAALLAKLAGGAIHHLRCKLSGATPQDPPGFNRDLLRFGLGMSLRRDTPLPRRSVSKENP</sequence>
<reference evidence="2 3" key="1">
    <citation type="submission" date="2021-01" db="EMBL/GenBank/DDBJ databases">
        <title>Diatom-associated Roseobacters Show Island Model of Population Structure.</title>
        <authorList>
            <person name="Qu L."/>
            <person name="Feng X."/>
            <person name="Chen Y."/>
            <person name="Li L."/>
            <person name="Wang X."/>
            <person name="Hu Z."/>
            <person name="Wang H."/>
            <person name="Luo H."/>
        </authorList>
    </citation>
    <scope>NUCLEOTIDE SEQUENCE [LARGE SCALE GENOMIC DNA]</scope>
    <source>
        <strain evidence="2 3">TR60-84</strain>
    </source>
</reference>
<feature type="domain" description="Glycosyltransferase 2-like" evidence="1">
    <location>
        <begin position="14"/>
        <end position="150"/>
    </location>
</feature>
<evidence type="ECO:0000313" key="3">
    <source>
        <dbReference type="Proteomes" id="UP000732193"/>
    </source>
</evidence>
<organism evidence="2 3">
    <name type="scientific">Sulfitobacter geojensis</name>
    <dbReference type="NCBI Taxonomy" id="1342299"/>
    <lineage>
        <taxon>Bacteria</taxon>
        <taxon>Pseudomonadati</taxon>
        <taxon>Pseudomonadota</taxon>
        <taxon>Alphaproteobacteria</taxon>
        <taxon>Rhodobacterales</taxon>
        <taxon>Roseobacteraceae</taxon>
        <taxon>Sulfitobacter</taxon>
    </lineage>
</organism>
<evidence type="ECO:0000259" key="1">
    <source>
        <dbReference type="Pfam" id="PF00535"/>
    </source>
</evidence>
<dbReference type="Gene3D" id="3.90.550.10">
    <property type="entry name" value="Spore Coat Polysaccharide Biosynthesis Protein SpsA, Chain A"/>
    <property type="match status" value="1"/>
</dbReference>
<dbReference type="AlphaFoldDB" id="A0AAE2VV33"/>
<evidence type="ECO:0000313" key="2">
    <source>
        <dbReference type="EMBL" id="MBM1712103.1"/>
    </source>
</evidence>
<dbReference type="CDD" id="cd04186">
    <property type="entry name" value="GT_2_like_c"/>
    <property type="match status" value="1"/>
</dbReference>
<dbReference type="InterPro" id="IPR029044">
    <property type="entry name" value="Nucleotide-diphossugar_trans"/>
</dbReference>
<name>A0AAE2VV33_9RHOB</name>
<comment type="caution">
    <text evidence="2">The sequence shown here is derived from an EMBL/GenBank/DDBJ whole genome shotgun (WGS) entry which is preliminary data.</text>
</comment>
<proteinExistence type="predicted"/>
<dbReference type="EMBL" id="JAFBRM010000001">
    <property type="protein sequence ID" value="MBM1712103.1"/>
    <property type="molecule type" value="Genomic_DNA"/>
</dbReference>
<dbReference type="RefSeq" id="WP_203240939.1">
    <property type="nucleotide sequence ID" value="NZ_JAFBRI010000001.1"/>
</dbReference>
<dbReference type="PANTHER" id="PTHR43179">
    <property type="entry name" value="RHAMNOSYLTRANSFERASE WBBL"/>
    <property type="match status" value="1"/>
</dbReference>
<gene>
    <name evidence="2" type="ORF">JQV55_00840</name>
</gene>
<dbReference type="InterPro" id="IPR001173">
    <property type="entry name" value="Glyco_trans_2-like"/>
</dbReference>
<protein>
    <submittedName>
        <fullName evidence="2">Glycosyltransferase family 2 protein</fullName>
    </submittedName>
</protein>